<comment type="caution">
    <text evidence="1">The sequence shown here is derived from an EMBL/GenBank/DDBJ whole genome shotgun (WGS) entry which is preliminary data.</text>
</comment>
<protein>
    <submittedName>
        <fullName evidence="1">Uncharacterized protein</fullName>
    </submittedName>
</protein>
<reference evidence="1" key="3">
    <citation type="submission" date="2023-07" db="EMBL/GenBank/DDBJ databases">
        <title>An improved reference 1 genome and first organelle genomes of Quercus suber.</title>
        <authorList>
            <consortium name="Genosuber Consortium"/>
            <person name="Usie A."/>
            <person name="Serra O."/>
            <person name="Barros P."/>
        </authorList>
    </citation>
    <scope>NUCLEOTIDE SEQUENCE</scope>
    <source>
        <strain evidence="1">HL8</strain>
        <tissue evidence="1">Leaves</tissue>
    </source>
</reference>
<proteinExistence type="predicted"/>
<reference evidence="1" key="1">
    <citation type="submission" date="2017-12" db="EMBL/GenBank/DDBJ databases">
        <authorList>
            <person name="Barbosa P."/>
            <person name="Usie A."/>
            <person name="Ramos A.M."/>
        </authorList>
    </citation>
    <scope>NUCLEOTIDE SEQUENCE</scope>
    <source>
        <strain evidence="1">HL8</strain>
        <tissue evidence="1">Leaves</tissue>
    </source>
</reference>
<dbReference type="EMBL" id="PKMF04000026">
    <property type="protein sequence ID" value="KAK7857543.1"/>
    <property type="molecule type" value="Genomic_DNA"/>
</dbReference>
<gene>
    <name evidence="1" type="ORF">CFP56_017159</name>
</gene>
<reference evidence="1" key="2">
    <citation type="journal article" date="2018" name="Sci. Data">
        <title>The draft genome sequence of cork oak.</title>
        <authorList>
            <person name="Ramos A.M."/>
            <person name="Usie A."/>
            <person name="Barbosa P."/>
            <person name="Barros P.M."/>
            <person name="Capote T."/>
            <person name="Chaves I."/>
            <person name="Simoes F."/>
            <person name="Abreu I."/>
            <person name="Carrasquinho I."/>
            <person name="Faro C."/>
            <person name="Guimaraes J.B."/>
            <person name="Mendonca D."/>
            <person name="Nobrega F."/>
            <person name="Rodrigues L."/>
            <person name="Saibo N.J.M."/>
            <person name="Varela M.C."/>
            <person name="Egas C."/>
            <person name="Matos J."/>
            <person name="Miguel C.M."/>
            <person name="Oliveira M.M."/>
            <person name="Ricardo C.P."/>
            <person name="Goncalves S."/>
        </authorList>
    </citation>
    <scope>NUCLEOTIDE SEQUENCE [LARGE SCALE GENOMIC DNA]</scope>
    <source>
        <strain evidence="1">HL8</strain>
    </source>
</reference>
<evidence type="ECO:0000313" key="1">
    <source>
        <dbReference type="EMBL" id="KAK7857543.1"/>
    </source>
</evidence>
<name>A0AAW0M2M8_QUESU</name>
<accession>A0AAW0M2M8</accession>
<sequence>MSIEEKRNLKQELKSLKMEDISSFMESLPPEFSRILRTDGLLRTIISRLGASQRVRLLAYAKYALYGLSPKLKPQSVLRKKLAYQQGTDFL</sequence>
<dbReference type="AlphaFoldDB" id="A0AAW0M2M8"/>
<organism evidence="1">
    <name type="scientific">Quercus suber</name>
    <name type="common">Cork oak</name>
    <dbReference type="NCBI Taxonomy" id="58331"/>
    <lineage>
        <taxon>Eukaryota</taxon>
        <taxon>Viridiplantae</taxon>
        <taxon>Streptophyta</taxon>
        <taxon>Embryophyta</taxon>
        <taxon>Tracheophyta</taxon>
        <taxon>Spermatophyta</taxon>
        <taxon>Magnoliopsida</taxon>
        <taxon>eudicotyledons</taxon>
        <taxon>Gunneridae</taxon>
        <taxon>Pentapetalae</taxon>
        <taxon>rosids</taxon>
        <taxon>fabids</taxon>
        <taxon>Fagales</taxon>
        <taxon>Fagaceae</taxon>
        <taxon>Quercus</taxon>
    </lineage>
</organism>